<dbReference type="GO" id="GO:0080008">
    <property type="term" value="C:Cul4-RING E3 ubiquitin ligase complex"/>
    <property type="evidence" value="ECO:0007669"/>
    <property type="project" value="TreeGrafter"/>
</dbReference>
<evidence type="ECO:0000256" key="1">
    <source>
        <dbReference type="ARBA" id="ARBA00004123"/>
    </source>
</evidence>
<comment type="similarity">
    <text evidence="3">Belongs to the VPRBP/DCAF1 family.</text>
</comment>
<feature type="compositionally biased region" description="Polar residues" evidence="6">
    <location>
        <begin position="2765"/>
        <end position="2778"/>
    </location>
</feature>
<sequence length="3197" mass="365448">MSNTYFHGPHKLVVILGAKHFYLPVCYDRAYSQLKIMESKALLLLLVLISILNVSFATEVSTTPPFVAQLYVPQISRPRQLLLDFAGDILVSSADSHISAIRETNHGNGTSTVETTTIIDGTGLTLTHGIAIHDGYLYASSAIRVYRWPYKPGQFSLINPRTIQTVITNITQTSSGHSTRTLTFDEEGRLYISVGSLGNIDADSYRSRIRRFTIANRFLPIPFNNGEIFANGLRNTVGLGWSNSGILYGVENGADMLNRPDLGGAIWPENPAEEMNKFNLPINTHYGYPFCWSTYNLRDYAPSTQFAWPTFLDDGTHTDEWCQNPSNNAPPILSMPAHSAPLSIEFFKGDNCGVNGAFPCEAINDAFVAFRGSWHRGVSNGYKVSWYPFDDEGELPTGEVVDVIYSPNATNSCNSCLRATGAIFNKDGHLIVSAILDEFDNQDGLEKFFELISGLRNLSYFRDADDEERCMMSQLVRNYCEALKKYMESHLYYKWCRVSTPNTLATQSFNAGKQTLEMISERVRTLQESLPNQPRWDPVDKILRLGFIPQLLLVIAKLDHWCDTHRNEIARNILEVFVICCAIPKAHLLVCESPVASAKYPYGINVIKAAAAGKIIIDTEVRKAALAVLVHYEKSTTNMAADWGVNEVKKMIRRAELDAIFEIWETYHINPKFDPQFIIAKFAEMLEDAMDIFMRQEPDLFSDIDLSIIDPDGEINQTWEFLSKLPFFSVKLKNDYTQSNYFALQNMHRSSFDLNVAACRFYLDCMFKIDKSKLYEDTNLVRRLHSWAANSEEPLRIYATGLLAVAMKLENIPIAFREQNARLVTIMLMRLHTLQAEVLEAKQMDSEAHSSQSKCRDKTSNGKKSESGKSKYERNGMPTIETKQMFILRYLTSVGVFQEISELRVLLYSYKADDEKRCMKSQLVRHFCVALKKYMESHLYYKWCQLSTPNTFATQSFSAGKQTLEMISDRVRTLQESLHVQLRWDPVDKILHLCPIPLLFLLIAKLDHWCGTHRNEIARNILEAFVICCAVPKAHFVICDSRLFNENYPYGINVIIAAAAGKIIIDTKVRKAALAVLVHFVCSPFQPMIHPEKIINKVWEHVRSSNGLLLFIQLLEIKTPKTDADCIRGMACRALVGLARSEAFREYIGKFPLLTKEKLQSLMLEPILQSKRTEHAQFRKYALELMELVFGRARSSSQSLISNRVNVVWQTRIQLNDRQLFELIHKHLEARGMHETAASLQREAKLTTKNATNKPLTQHSRSANTSLMRMRASDYDAALNATESSPHVSTKNNQSDDVMLDFITAEYLANQHALFAQQKCPDSSPNKVQGLCPNFAGRYFHRQAGFNSSRLDRRLVHSQFRMSCTIPKPSEDFEYFTCCDFTPCTTRVVVGLSNGTVKVFNDNARHVSTYDCHAHYVNNVKCSKDGTLLLTSEAWTPSSSKMWKIEENQLSFKFLFNNEQYLEFSKLCENYILGSRNNISELRILFEFYDTEDYERCINSQLVRNFCEALKKYMESHLYYKWCQLSTPNTFATQSFSPSNQTLEMISERVRTLQESLRVQPRWDPVDKLLHLKVFSLLFLFIAKFDHWCGTHRKEIVRNILEVFVICCAIPKAYLDICDCRLFNAPAKYPHGINVIKAAAAGKIINNAKVRKAALAVLVRLVCSPFQPMTQSEKIIKKIWKHVLSSNAHKLLVQLLEIKTPKTDADCIRGMACRALVGLARSETFREYIGTLLTKDKLQSLMLEPILQSKRTEHAQFRKYALELMELVFGTAKSSSQLDSLLSNRVNVFGQTRIQRNDQQLFELIYKHSAAGGMHETAASLQREAGLTTKGVTNEPLTQHSRSANTSLMRMRPSDFDAALNATESPPQVSTKNYQSGDVMLDFITAEYLANQHALFAQQKCPDSSPNKVQSLCPNFAGRYYHRQAGFNSSRLDRRLVHSQFRRSCTIPSEVGAYFTCCDITPCTTRGVVGMSNGTVKVFNDNARHVSTYLCHDYYVTNVKCSKDGTLLLTSRAWFPPSSKMWKIEKNQLLFKFSFNDEQYLEFSNLCEKYILGSHKDTATIYDVETGKSIKSFFSPSFINHFFVCNLKRFTFGTTRRIKETSTTNMAAGWSVNEVKKMIRRAELYAIFEIWETYRSNPKFDPQFIIVKLAEMLEGAMDVFMRQEPDLFDDIDPNNTDPDGEIAQAWEFLRKIPLFSVKLKNDYTQSNYFAQQNMQRSSFDLNVAACRFFLAWLFTIEKSSILDIDRVRQFHSWAENSKEPLRIYATGLLAVAMKLEKIASGFREENARLVTIMLKRLHTLQAEVLEAKQMDSEAHSSQSKCRDKTSNGKKSESGKSKYERNGIPTIETKQMFILRYLTSISELRILFEFYDTEDYERCINSQLVRNFCEALKKYMESHLYYKWCQLSTPNTFATQRFSAGKQTLEMISERVRTLQESLRVQPRWDPVDKILHSDVIPLLLLVMANLDHWCDTDRKEIVRNILEAFAICCAIPKAHLDICDCLLFDEKYPYGINVIIAAVAGEIIIDADVLKAALAVLVHCAKLTTKNGTNEPLTQHSRSANTSLMRMRPSDFDAALNATESPPQRDLHEILKRKHFRLAEMLEGAMDVFMRQEVDLFDDIDPRNIDPDGEIAQLGRFIFALTFFVEKLINDYTLSNYFALQNMQRSSSDLNVAACRLILACLFKNTKSTLFEDANLVRPLHSWAENGEEPLRIYATGLLAVAMKLEKTAIGFREENARLVTIMLKGLHTLQAEVLEAKQTDSEAHSSQSKCKAKTSNVKKSESGKSKYERNGIPTIETKQMFILRYLTSRMSVQISGLRVVTYFYKTGDEKRCINSQLARNFCEALKKYMESHLYYKWCQVSTPNTFATQSFSPSNQTLEMISERVRTLQESLHVQPRWDPVDKLLHLGVIPLLLLLITNLDHWCDTHRKENKFLLFVAQFRKHISSFVTVFCQVENQLSLKFLYNNEEYLEFSKLCENYILGSHSNTTTIYDVETGKRIKSFFSLNPCTSTHKMATFCPSDKFLYDVHSGHEIHKFGFSKNRPGVFHPNGREIVSNTGVWDLRTYRLLRTVPTLDESIATFSPQNVIYGKRVETDPDYWENPKLKMFETLDGYDYSSIETIDVGRQIYDLSVNKDGTQIALIENLTENDDSPNGFRYHFPLHNSYHRDESITPTASNVDAVRTDDEANANDNTNTP</sequence>
<dbReference type="SUPFAM" id="SSF82171">
    <property type="entry name" value="DPP6 N-terminal domain-like"/>
    <property type="match status" value="1"/>
</dbReference>
<reference evidence="9" key="1">
    <citation type="submission" date="2022-07" db="EMBL/GenBank/DDBJ databases">
        <authorList>
            <person name="Trinca V."/>
            <person name="Uliana J.V.C."/>
            <person name="Torres T.T."/>
            <person name="Ward R.J."/>
            <person name="Monesi N."/>
        </authorList>
    </citation>
    <scope>NUCLEOTIDE SEQUENCE</scope>
    <source>
        <strain evidence="9">HSMRA1968</strain>
        <tissue evidence="9">Whole embryos</tissue>
    </source>
</reference>
<dbReference type="SMART" id="SM00320">
    <property type="entry name" value="WD40"/>
    <property type="match status" value="4"/>
</dbReference>
<dbReference type="PROSITE" id="PS50896">
    <property type="entry name" value="LISH"/>
    <property type="match status" value="2"/>
</dbReference>
<dbReference type="Gene3D" id="2.130.10.10">
    <property type="entry name" value="YVTN repeat-like/Quinoprotein amine dehydrogenase"/>
    <property type="match status" value="3"/>
</dbReference>
<dbReference type="Pfam" id="PF22807">
    <property type="entry name" value="TrAA12"/>
    <property type="match status" value="1"/>
</dbReference>
<evidence type="ECO:0000256" key="5">
    <source>
        <dbReference type="ARBA" id="ARBA00023242"/>
    </source>
</evidence>
<evidence type="ECO:0000256" key="7">
    <source>
        <dbReference type="SAM" id="Phobius"/>
    </source>
</evidence>
<comment type="pathway">
    <text evidence="2">Protein modification; protein ubiquitination.</text>
</comment>
<evidence type="ECO:0000256" key="6">
    <source>
        <dbReference type="SAM" id="MobiDB-lite"/>
    </source>
</evidence>
<dbReference type="InterPro" id="IPR054539">
    <property type="entry name" value="Beta-prop_PDH"/>
</dbReference>
<dbReference type="InterPro" id="IPR036322">
    <property type="entry name" value="WD40_repeat_dom_sf"/>
</dbReference>
<dbReference type="OrthoDB" id="27563at2759"/>
<dbReference type="Proteomes" id="UP001151699">
    <property type="component" value="Chromosome A"/>
</dbReference>
<feature type="region of interest" description="Disordered" evidence="6">
    <location>
        <begin position="3167"/>
        <end position="3197"/>
    </location>
</feature>
<dbReference type="GO" id="GO:0016567">
    <property type="term" value="P:protein ubiquitination"/>
    <property type="evidence" value="ECO:0007669"/>
    <property type="project" value="InterPro"/>
</dbReference>
<evidence type="ECO:0000259" key="8">
    <source>
        <dbReference type="Pfam" id="PF22807"/>
    </source>
</evidence>
<dbReference type="InterPro" id="IPR006594">
    <property type="entry name" value="LisH"/>
</dbReference>
<dbReference type="PANTHER" id="PTHR13129">
    <property type="entry name" value="VPRBP PROTEIN-RELATED"/>
    <property type="match status" value="1"/>
</dbReference>
<accession>A0A9Q0NB36</accession>
<name>A0A9Q0NB36_9DIPT</name>
<protein>
    <submittedName>
        <fullName evidence="9">Protein mahjong</fullName>
    </submittedName>
</protein>
<dbReference type="InterPro" id="IPR011041">
    <property type="entry name" value="Quinoprot_gluc/sorb_DH_b-prop"/>
</dbReference>
<keyword evidence="5" id="KW-0539">Nucleus</keyword>
<feature type="compositionally biased region" description="Basic and acidic residues" evidence="6">
    <location>
        <begin position="2779"/>
        <end position="2789"/>
    </location>
</feature>
<evidence type="ECO:0000313" key="9">
    <source>
        <dbReference type="EMBL" id="KAJ6646159.1"/>
    </source>
</evidence>
<dbReference type="SUPFAM" id="SSF50978">
    <property type="entry name" value="WD40 repeat-like"/>
    <property type="match status" value="1"/>
</dbReference>
<organism evidence="9 10">
    <name type="scientific">Pseudolycoriella hygida</name>
    <dbReference type="NCBI Taxonomy" id="35572"/>
    <lineage>
        <taxon>Eukaryota</taxon>
        <taxon>Metazoa</taxon>
        <taxon>Ecdysozoa</taxon>
        <taxon>Arthropoda</taxon>
        <taxon>Hexapoda</taxon>
        <taxon>Insecta</taxon>
        <taxon>Pterygota</taxon>
        <taxon>Neoptera</taxon>
        <taxon>Endopterygota</taxon>
        <taxon>Diptera</taxon>
        <taxon>Nematocera</taxon>
        <taxon>Sciaroidea</taxon>
        <taxon>Sciaridae</taxon>
        <taxon>Pseudolycoriella</taxon>
    </lineage>
</organism>
<feature type="transmembrane region" description="Helical" evidence="7">
    <location>
        <begin position="41"/>
        <end position="58"/>
    </location>
</feature>
<dbReference type="GO" id="GO:0005634">
    <property type="term" value="C:nucleus"/>
    <property type="evidence" value="ECO:0007669"/>
    <property type="project" value="UniProtKB-SubCell"/>
</dbReference>
<keyword evidence="7" id="KW-1133">Transmembrane helix</keyword>
<dbReference type="InterPro" id="IPR015943">
    <property type="entry name" value="WD40/YVTN_repeat-like_dom_sf"/>
</dbReference>
<dbReference type="InterPro" id="IPR033270">
    <property type="entry name" value="VPRBP/DCAF1"/>
</dbReference>
<feature type="region of interest" description="Disordered" evidence="6">
    <location>
        <begin position="2310"/>
        <end position="2340"/>
    </location>
</feature>
<proteinExistence type="inferred from homology"/>
<evidence type="ECO:0000313" key="10">
    <source>
        <dbReference type="Proteomes" id="UP001151699"/>
    </source>
</evidence>
<keyword evidence="4" id="KW-0833">Ubl conjugation pathway</keyword>
<dbReference type="InterPro" id="IPR011042">
    <property type="entry name" value="6-blade_b-propeller_TolB-like"/>
</dbReference>
<keyword evidence="10" id="KW-1185">Reference proteome</keyword>
<dbReference type="EMBL" id="WJQU01000001">
    <property type="protein sequence ID" value="KAJ6646159.1"/>
    <property type="molecule type" value="Genomic_DNA"/>
</dbReference>
<comment type="caution">
    <text evidence="9">The sequence shown here is derived from an EMBL/GenBank/DDBJ whole genome shotgun (WGS) entry which is preliminary data.</text>
</comment>
<comment type="subcellular location">
    <subcellularLocation>
        <location evidence="1">Nucleus</location>
    </subcellularLocation>
</comment>
<gene>
    <name evidence="9" type="primary">mahj_5</name>
    <name evidence="9" type="ORF">Bhyg_01370</name>
</gene>
<feature type="region of interest" description="Disordered" evidence="6">
    <location>
        <begin position="2765"/>
        <end position="2789"/>
    </location>
</feature>
<dbReference type="InterPro" id="IPR001680">
    <property type="entry name" value="WD40_rpt"/>
</dbReference>
<feature type="region of interest" description="Disordered" evidence="6">
    <location>
        <begin position="845"/>
        <end position="874"/>
    </location>
</feature>
<dbReference type="PANTHER" id="PTHR13129:SF4">
    <property type="entry name" value="DDB1- AND CUL4-ASSOCIATED FACTOR 1"/>
    <property type="match status" value="1"/>
</dbReference>
<dbReference type="SUPFAM" id="SSF50952">
    <property type="entry name" value="Soluble quinoprotein glucose dehydrogenase"/>
    <property type="match status" value="1"/>
</dbReference>
<dbReference type="Gene3D" id="2.120.10.30">
    <property type="entry name" value="TolB, C-terminal domain"/>
    <property type="match status" value="1"/>
</dbReference>
<evidence type="ECO:0000256" key="3">
    <source>
        <dbReference type="ARBA" id="ARBA00008845"/>
    </source>
</evidence>
<evidence type="ECO:0000256" key="2">
    <source>
        <dbReference type="ARBA" id="ARBA00004906"/>
    </source>
</evidence>
<keyword evidence="7" id="KW-0472">Membrane</keyword>
<dbReference type="SMART" id="SM00667">
    <property type="entry name" value="LisH"/>
    <property type="match status" value="2"/>
</dbReference>
<evidence type="ECO:0000256" key="4">
    <source>
        <dbReference type="ARBA" id="ARBA00022786"/>
    </source>
</evidence>
<feature type="domain" description="Pyrroloquinoline quinone-dependent pyranose dehydrogenase beta-propeller" evidence="8">
    <location>
        <begin position="63"/>
        <end position="434"/>
    </location>
</feature>
<keyword evidence="7" id="KW-0812">Transmembrane</keyword>